<keyword evidence="3" id="KW-0732">Signal</keyword>
<evidence type="ECO:0000313" key="4">
    <source>
        <dbReference type="EMBL" id="MFC4533603.1"/>
    </source>
</evidence>
<dbReference type="Gene3D" id="2.150.10.10">
    <property type="entry name" value="Serralysin-like metalloprotease, C-terminal"/>
    <property type="match status" value="1"/>
</dbReference>
<comment type="caution">
    <text evidence="4">The sequence shown here is derived from an EMBL/GenBank/DDBJ whole genome shotgun (WGS) entry which is preliminary data.</text>
</comment>
<protein>
    <recommendedName>
        <fullName evidence="6">Calcium-binding protein</fullName>
    </recommendedName>
</protein>
<dbReference type="InterPro" id="IPR011049">
    <property type="entry name" value="Serralysin-like_metalloprot_C"/>
</dbReference>
<sequence>MNMRRHIAALALTIAGLAGVVTLSAPAQAASPITVTVSLGGLSVTGTNGSDLITLAEGAGGVIKVTGAGVTSSDTDCQPISGGVSCKNASTIMVNMRQGDDIVNNDTVNRFTEIFGSAGNDTLWGGSGRDILDGGTGNDFLNGRGGNDTTDGGADTDTCTGETEHNCEF</sequence>
<dbReference type="PRINTS" id="PR00313">
    <property type="entry name" value="CABNDNGRPT"/>
</dbReference>
<keyword evidence="2" id="KW-0964">Secreted</keyword>
<evidence type="ECO:0000256" key="1">
    <source>
        <dbReference type="ARBA" id="ARBA00004613"/>
    </source>
</evidence>
<dbReference type="SUPFAM" id="SSF51120">
    <property type="entry name" value="beta-Roll"/>
    <property type="match status" value="1"/>
</dbReference>
<dbReference type="InterPro" id="IPR018511">
    <property type="entry name" value="Hemolysin-typ_Ca-bd_CS"/>
</dbReference>
<dbReference type="PANTHER" id="PTHR38340">
    <property type="entry name" value="S-LAYER PROTEIN"/>
    <property type="match status" value="1"/>
</dbReference>
<evidence type="ECO:0000313" key="5">
    <source>
        <dbReference type="Proteomes" id="UP001596004"/>
    </source>
</evidence>
<reference evidence="5" key="1">
    <citation type="journal article" date="2019" name="Int. J. Syst. Evol. Microbiol.">
        <title>The Global Catalogue of Microorganisms (GCM) 10K type strain sequencing project: providing services to taxonomists for standard genome sequencing and annotation.</title>
        <authorList>
            <consortium name="The Broad Institute Genomics Platform"/>
            <consortium name="The Broad Institute Genome Sequencing Center for Infectious Disease"/>
            <person name="Wu L."/>
            <person name="Ma J."/>
        </authorList>
    </citation>
    <scope>NUCLEOTIDE SEQUENCE [LARGE SCALE GENOMIC DNA]</scope>
    <source>
        <strain evidence="5">CGMCC 4.7132</strain>
    </source>
</reference>
<evidence type="ECO:0008006" key="6">
    <source>
        <dbReference type="Google" id="ProtNLM"/>
    </source>
</evidence>
<dbReference type="RefSeq" id="WP_380843221.1">
    <property type="nucleotide sequence ID" value="NZ_JBHSFP010000016.1"/>
</dbReference>
<dbReference type="PROSITE" id="PS00330">
    <property type="entry name" value="HEMOLYSIN_CALCIUM"/>
    <property type="match status" value="1"/>
</dbReference>
<dbReference type="InterPro" id="IPR050557">
    <property type="entry name" value="RTX_toxin/Mannuronan_C5-epim"/>
</dbReference>
<dbReference type="InterPro" id="IPR001343">
    <property type="entry name" value="Hemolysn_Ca-bd"/>
</dbReference>
<keyword evidence="5" id="KW-1185">Reference proteome</keyword>
<dbReference type="Proteomes" id="UP001596004">
    <property type="component" value="Unassembled WGS sequence"/>
</dbReference>
<dbReference type="Pfam" id="PF00353">
    <property type="entry name" value="HemolysinCabind"/>
    <property type="match status" value="1"/>
</dbReference>
<gene>
    <name evidence="4" type="ORF">ACFO60_22780</name>
</gene>
<accession>A0ABV9CMN9</accession>
<name>A0ABV9CMN9_9ACTN</name>
<dbReference type="EMBL" id="JBHSFP010000016">
    <property type="protein sequence ID" value="MFC4533603.1"/>
    <property type="molecule type" value="Genomic_DNA"/>
</dbReference>
<organism evidence="4 5">
    <name type="scientific">Sphaerisporangium dianthi</name>
    <dbReference type="NCBI Taxonomy" id="1436120"/>
    <lineage>
        <taxon>Bacteria</taxon>
        <taxon>Bacillati</taxon>
        <taxon>Actinomycetota</taxon>
        <taxon>Actinomycetes</taxon>
        <taxon>Streptosporangiales</taxon>
        <taxon>Streptosporangiaceae</taxon>
        <taxon>Sphaerisporangium</taxon>
    </lineage>
</organism>
<proteinExistence type="predicted"/>
<comment type="subcellular location">
    <subcellularLocation>
        <location evidence="1">Secreted</location>
    </subcellularLocation>
</comment>
<dbReference type="PANTHER" id="PTHR38340:SF1">
    <property type="entry name" value="S-LAYER PROTEIN"/>
    <property type="match status" value="1"/>
</dbReference>
<evidence type="ECO:0000256" key="2">
    <source>
        <dbReference type="ARBA" id="ARBA00022525"/>
    </source>
</evidence>
<feature type="signal peptide" evidence="3">
    <location>
        <begin position="1"/>
        <end position="29"/>
    </location>
</feature>
<feature type="chain" id="PRO_5047342595" description="Calcium-binding protein" evidence="3">
    <location>
        <begin position="30"/>
        <end position="169"/>
    </location>
</feature>
<evidence type="ECO:0000256" key="3">
    <source>
        <dbReference type="SAM" id="SignalP"/>
    </source>
</evidence>